<dbReference type="Pfam" id="PF00083">
    <property type="entry name" value="Sugar_tr"/>
    <property type="match status" value="1"/>
</dbReference>
<keyword evidence="10" id="KW-1185">Reference proteome</keyword>
<comment type="similarity">
    <text evidence="2 6">Belongs to the major facilitator superfamily. Sugar transporter (TC 2.A.1.1) family.</text>
</comment>
<dbReference type="InterPro" id="IPR036259">
    <property type="entry name" value="MFS_trans_sf"/>
</dbReference>
<dbReference type="PANTHER" id="PTHR48022:SF2">
    <property type="entry name" value="PLASTIDIC GLUCOSE TRANSPORTER 4"/>
    <property type="match status" value="1"/>
</dbReference>
<comment type="caution">
    <text evidence="9">The sequence shown here is derived from an EMBL/GenBank/DDBJ whole genome shotgun (WGS) entry which is preliminary data.</text>
</comment>
<dbReference type="SUPFAM" id="SSF103473">
    <property type="entry name" value="MFS general substrate transporter"/>
    <property type="match status" value="1"/>
</dbReference>
<dbReference type="PROSITE" id="PS50850">
    <property type="entry name" value="MFS"/>
    <property type="match status" value="1"/>
</dbReference>
<feature type="transmembrane region" description="Helical" evidence="7">
    <location>
        <begin position="295"/>
        <end position="313"/>
    </location>
</feature>
<reference evidence="10" key="1">
    <citation type="journal article" date="2019" name="Int. J. Syst. Evol. Microbiol.">
        <title>The Global Catalogue of Microorganisms (GCM) 10K type strain sequencing project: providing services to taxonomists for standard genome sequencing and annotation.</title>
        <authorList>
            <consortium name="The Broad Institute Genomics Platform"/>
            <consortium name="The Broad Institute Genome Sequencing Center for Infectious Disease"/>
            <person name="Wu L."/>
            <person name="Ma J."/>
        </authorList>
    </citation>
    <scope>NUCLEOTIDE SEQUENCE [LARGE SCALE GENOMIC DNA]</scope>
    <source>
        <strain evidence="10">CCUG 61948</strain>
    </source>
</reference>
<dbReference type="PROSITE" id="PS00216">
    <property type="entry name" value="SUGAR_TRANSPORT_1"/>
    <property type="match status" value="1"/>
</dbReference>
<evidence type="ECO:0000256" key="4">
    <source>
        <dbReference type="ARBA" id="ARBA00022989"/>
    </source>
</evidence>
<dbReference type="InterPro" id="IPR020846">
    <property type="entry name" value="MFS_dom"/>
</dbReference>
<evidence type="ECO:0000313" key="9">
    <source>
        <dbReference type="EMBL" id="MFD0799168.1"/>
    </source>
</evidence>
<feature type="transmembrane region" description="Helical" evidence="7">
    <location>
        <begin position="51"/>
        <end position="73"/>
    </location>
</feature>
<name>A0ABW3B8P2_9FLAO</name>
<keyword evidence="6" id="KW-0813">Transport</keyword>
<feature type="transmembrane region" description="Helical" evidence="7">
    <location>
        <begin position="12"/>
        <end position="31"/>
    </location>
</feature>
<dbReference type="InterPro" id="IPR005829">
    <property type="entry name" value="Sugar_transporter_CS"/>
</dbReference>
<feature type="transmembrane region" description="Helical" evidence="7">
    <location>
        <begin position="143"/>
        <end position="164"/>
    </location>
</feature>
<dbReference type="Proteomes" id="UP001597012">
    <property type="component" value="Unassembled WGS sequence"/>
</dbReference>
<dbReference type="InterPro" id="IPR003663">
    <property type="entry name" value="Sugar/inositol_transpt"/>
</dbReference>
<dbReference type="EMBL" id="JBHTHY010000014">
    <property type="protein sequence ID" value="MFD0799168.1"/>
    <property type="molecule type" value="Genomic_DNA"/>
</dbReference>
<feature type="transmembrane region" description="Helical" evidence="7">
    <location>
        <begin position="383"/>
        <end position="406"/>
    </location>
</feature>
<accession>A0ABW3B8P2</accession>
<keyword evidence="5 7" id="KW-0472">Membrane</keyword>
<feature type="domain" description="Major facilitator superfamily (MFS) profile" evidence="8">
    <location>
        <begin position="18"/>
        <end position="443"/>
    </location>
</feature>
<evidence type="ECO:0000259" key="8">
    <source>
        <dbReference type="PROSITE" id="PS50850"/>
    </source>
</evidence>
<feature type="transmembrane region" description="Helical" evidence="7">
    <location>
        <begin position="349"/>
        <end position="371"/>
    </location>
</feature>
<dbReference type="PANTHER" id="PTHR48022">
    <property type="entry name" value="PLASTIDIC GLUCOSE TRANSPORTER 4"/>
    <property type="match status" value="1"/>
</dbReference>
<evidence type="ECO:0000256" key="1">
    <source>
        <dbReference type="ARBA" id="ARBA00004141"/>
    </source>
</evidence>
<dbReference type="PRINTS" id="PR00171">
    <property type="entry name" value="SUGRTRNSPORT"/>
</dbReference>
<evidence type="ECO:0000256" key="5">
    <source>
        <dbReference type="ARBA" id="ARBA00023136"/>
    </source>
</evidence>
<evidence type="ECO:0000256" key="2">
    <source>
        <dbReference type="ARBA" id="ARBA00010992"/>
    </source>
</evidence>
<dbReference type="Gene3D" id="1.20.1250.20">
    <property type="entry name" value="MFS general substrate transporter like domains"/>
    <property type="match status" value="1"/>
</dbReference>
<feature type="transmembrane region" description="Helical" evidence="7">
    <location>
        <begin position="85"/>
        <end position="103"/>
    </location>
</feature>
<evidence type="ECO:0000256" key="7">
    <source>
        <dbReference type="SAM" id="Phobius"/>
    </source>
</evidence>
<evidence type="ECO:0000256" key="3">
    <source>
        <dbReference type="ARBA" id="ARBA00022692"/>
    </source>
</evidence>
<sequence>MLYLETVKTLRMNKIVIWSITVALAGFLFGFDTVVISGANEPIKQLWDTSPLFHGTFIMSMALWGTVFGSLFGGIPTKKIGRKKTLFWIGILFFVSAIGSALAQDPYSFSFFRFIGGFGVGVSSVAAPIYISEITSKENRGKMGGLYQFWLVFGIMIAFVSNWLLKGFDGANDWRWMLGVEAIPAFIYTLMVLKVPNSPRWLSLHKKDDTAALKVLEIIHTKEKANEQLLEIKLDLNHSKESENLFQKKYSRILWLGFFIAFFNQLSGINFVLYYAPEILEQAGLGGKESLFNSISIGIVNLLFTIIGVRLLDNLGRRQLIIIGSLGYIISLVMVGLCFQMQLGSTLTLIFICTFVASHAIGQGAVIWVFISEIYPNSVRAYGQSWGVSVHWIFAAIITLITPFFLDATEGVLRNAVWYIYYFFGGMMVLQLVWALTKMPETKGVSLEALGKRLTKS</sequence>
<evidence type="ECO:0000256" key="6">
    <source>
        <dbReference type="RuleBase" id="RU003346"/>
    </source>
</evidence>
<feature type="transmembrane region" description="Helical" evidence="7">
    <location>
        <begin position="109"/>
        <end position="131"/>
    </location>
</feature>
<feature type="transmembrane region" description="Helical" evidence="7">
    <location>
        <begin position="418"/>
        <end position="437"/>
    </location>
</feature>
<keyword evidence="4 7" id="KW-1133">Transmembrane helix</keyword>
<proteinExistence type="inferred from homology"/>
<dbReference type="PROSITE" id="PS00217">
    <property type="entry name" value="SUGAR_TRANSPORT_2"/>
    <property type="match status" value="1"/>
</dbReference>
<organism evidence="9 10">
    <name type="scientific">Maribacter chungangensis</name>
    <dbReference type="NCBI Taxonomy" id="1069117"/>
    <lineage>
        <taxon>Bacteria</taxon>
        <taxon>Pseudomonadati</taxon>
        <taxon>Bacteroidota</taxon>
        <taxon>Flavobacteriia</taxon>
        <taxon>Flavobacteriales</taxon>
        <taxon>Flavobacteriaceae</taxon>
        <taxon>Maribacter</taxon>
    </lineage>
</organism>
<evidence type="ECO:0000313" key="10">
    <source>
        <dbReference type="Proteomes" id="UP001597012"/>
    </source>
</evidence>
<dbReference type="NCBIfam" id="TIGR00879">
    <property type="entry name" value="SP"/>
    <property type="match status" value="1"/>
</dbReference>
<dbReference type="RefSeq" id="WP_379936069.1">
    <property type="nucleotide sequence ID" value="NZ_JBHTHY010000014.1"/>
</dbReference>
<gene>
    <name evidence="9" type="ORF">ACFQZJ_16960</name>
</gene>
<dbReference type="InterPro" id="IPR050360">
    <property type="entry name" value="MFS_Sugar_Transporters"/>
</dbReference>
<feature type="transmembrane region" description="Helical" evidence="7">
    <location>
        <begin position="253"/>
        <end position="275"/>
    </location>
</feature>
<protein>
    <submittedName>
        <fullName evidence="9">Sugar porter family MFS transporter</fullName>
    </submittedName>
</protein>
<dbReference type="InterPro" id="IPR005828">
    <property type="entry name" value="MFS_sugar_transport-like"/>
</dbReference>
<comment type="subcellular location">
    <subcellularLocation>
        <location evidence="1">Membrane</location>
        <topology evidence="1">Multi-pass membrane protein</topology>
    </subcellularLocation>
</comment>
<keyword evidence="3 7" id="KW-0812">Transmembrane</keyword>
<feature type="transmembrane region" description="Helical" evidence="7">
    <location>
        <begin position="320"/>
        <end position="343"/>
    </location>
</feature>
<feature type="transmembrane region" description="Helical" evidence="7">
    <location>
        <begin position="176"/>
        <end position="193"/>
    </location>
</feature>